<dbReference type="GO" id="GO:0044877">
    <property type="term" value="F:protein-containing complex binding"/>
    <property type="evidence" value="ECO:0007669"/>
    <property type="project" value="TreeGrafter"/>
</dbReference>
<dbReference type="PANTHER" id="PTHR12126:SF11">
    <property type="entry name" value="NADH DEHYDROGENASE [UBIQUINONE] 1 ALPHA SUBCOMPLEX SUBUNIT 9, MITOCHONDRIAL"/>
    <property type="match status" value="1"/>
</dbReference>
<dbReference type="AlphaFoldDB" id="A0A1F5V9L9"/>
<comment type="caution">
    <text evidence="2">The sequence shown here is derived from an EMBL/GenBank/DDBJ whole genome shotgun (WGS) entry which is preliminary data.</text>
</comment>
<gene>
    <name evidence="2" type="ORF">A2Y62_18405</name>
</gene>
<dbReference type="Pfam" id="PF13460">
    <property type="entry name" value="NAD_binding_10"/>
    <property type="match status" value="1"/>
</dbReference>
<dbReference type="SUPFAM" id="SSF51735">
    <property type="entry name" value="NAD(P)-binding Rossmann-fold domains"/>
    <property type="match status" value="1"/>
</dbReference>
<feature type="domain" description="NAD(P)-binding" evidence="1">
    <location>
        <begin position="10"/>
        <end position="149"/>
    </location>
</feature>
<dbReference type="InterPro" id="IPR036291">
    <property type="entry name" value="NAD(P)-bd_dom_sf"/>
</dbReference>
<dbReference type="InterPro" id="IPR051207">
    <property type="entry name" value="ComplexI_NDUFA9_subunit"/>
</dbReference>
<dbReference type="PANTHER" id="PTHR12126">
    <property type="entry name" value="NADH-UBIQUINONE OXIDOREDUCTASE 39 KDA SUBUNIT-RELATED"/>
    <property type="match status" value="1"/>
</dbReference>
<reference evidence="2 3" key="1">
    <citation type="journal article" date="2016" name="Nat. Commun.">
        <title>Thousands of microbial genomes shed light on interconnected biogeochemical processes in an aquifer system.</title>
        <authorList>
            <person name="Anantharaman K."/>
            <person name="Brown C.T."/>
            <person name="Hug L.A."/>
            <person name="Sharon I."/>
            <person name="Castelle C.J."/>
            <person name="Probst A.J."/>
            <person name="Thomas B.C."/>
            <person name="Singh A."/>
            <person name="Wilkins M.J."/>
            <person name="Karaoz U."/>
            <person name="Brodie E.L."/>
            <person name="Williams K.H."/>
            <person name="Hubbard S.S."/>
            <person name="Banfield J.F."/>
        </authorList>
    </citation>
    <scope>NUCLEOTIDE SEQUENCE [LARGE SCALE GENOMIC DNA]</scope>
</reference>
<evidence type="ECO:0000313" key="2">
    <source>
        <dbReference type="EMBL" id="OGF59998.1"/>
    </source>
</evidence>
<sequence>MIKELHVVTGAYGFSGKYIAKRLIEGGFEVRTLTNSAHKEEALTDKIETVPFHFDEPEKLIESLKDAHVLYNTYWVRFNYKTLTHSNAVENTLKLFEAAKKAGVKRIVHVSITNPSEHSPLEYFRGKALLERALINSGISYGILSPAVLFGREDILINNIAWMLRKFPVFGVFGRGDYRLQPIYVDDFAELAVDVGTNDEKCLINAMGPEIFTYRELVMQIGEIIGKQRPIVNLPDSIGYYFARLIGILVRDKIITREEIRGLKSNLLYVNVPPVGRTKLTEWAKENASSLGIQYSSELAKRK</sequence>
<dbReference type="STRING" id="1817863.A2Y62_18405"/>
<proteinExistence type="predicted"/>
<dbReference type="Gene3D" id="3.40.50.720">
    <property type="entry name" value="NAD(P)-binding Rossmann-like Domain"/>
    <property type="match status" value="1"/>
</dbReference>
<dbReference type="EMBL" id="MFGW01000202">
    <property type="protein sequence ID" value="OGF59998.1"/>
    <property type="molecule type" value="Genomic_DNA"/>
</dbReference>
<evidence type="ECO:0000259" key="1">
    <source>
        <dbReference type="Pfam" id="PF13460"/>
    </source>
</evidence>
<evidence type="ECO:0000313" key="3">
    <source>
        <dbReference type="Proteomes" id="UP000178943"/>
    </source>
</evidence>
<dbReference type="InterPro" id="IPR016040">
    <property type="entry name" value="NAD(P)-bd_dom"/>
</dbReference>
<protein>
    <submittedName>
        <fullName evidence="2">Epimerase</fullName>
    </submittedName>
</protein>
<name>A0A1F5V9L9_9BACT</name>
<dbReference type="Proteomes" id="UP000178943">
    <property type="component" value="Unassembled WGS sequence"/>
</dbReference>
<organism evidence="2 3">
    <name type="scientific">Candidatus Fischerbacteria bacterium RBG_13_37_8</name>
    <dbReference type="NCBI Taxonomy" id="1817863"/>
    <lineage>
        <taxon>Bacteria</taxon>
        <taxon>Candidatus Fischeribacteriota</taxon>
    </lineage>
</organism>
<accession>A0A1F5V9L9</accession>